<dbReference type="PANTHER" id="PTHR45640:SF26">
    <property type="entry name" value="RE23625P"/>
    <property type="match status" value="1"/>
</dbReference>
<evidence type="ECO:0000313" key="5">
    <source>
        <dbReference type="EMBL" id="ROT62290.1"/>
    </source>
</evidence>
<feature type="domain" description="SHSP" evidence="4">
    <location>
        <begin position="128"/>
        <end position="235"/>
    </location>
</feature>
<proteinExistence type="inferred from homology"/>
<dbReference type="PROSITE" id="PS01031">
    <property type="entry name" value="SHSP"/>
    <property type="match status" value="2"/>
</dbReference>
<dbReference type="PRINTS" id="PR00299">
    <property type="entry name" value="ACRYSTALLIN"/>
</dbReference>
<name>A0A3R7SIA1_PENVA</name>
<dbReference type="CDD" id="cd06526">
    <property type="entry name" value="metazoan_ACD"/>
    <property type="match status" value="2"/>
</dbReference>
<dbReference type="GO" id="GO:0005737">
    <property type="term" value="C:cytoplasm"/>
    <property type="evidence" value="ECO:0007669"/>
    <property type="project" value="TreeGrafter"/>
</dbReference>
<evidence type="ECO:0000256" key="1">
    <source>
        <dbReference type="PROSITE-ProRule" id="PRU00285"/>
    </source>
</evidence>
<evidence type="ECO:0000256" key="3">
    <source>
        <dbReference type="SAM" id="MobiDB-lite"/>
    </source>
</evidence>
<evidence type="ECO:0000259" key="4">
    <source>
        <dbReference type="PROSITE" id="PS01031"/>
    </source>
</evidence>
<dbReference type="Proteomes" id="UP000283509">
    <property type="component" value="Unassembled WGS sequence"/>
</dbReference>
<feature type="compositionally biased region" description="Polar residues" evidence="3">
    <location>
        <begin position="470"/>
        <end position="482"/>
    </location>
</feature>
<keyword evidence="5" id="KW-0346">Stress response</keyword>
<dbReference type="OrthoDB" id="1431247at2759"/>
<sequence length="482" mass="55077">MTSQSEETRHFPRDFTSGTKTPYLDCSFEDSNRLRRCGQESGRESQETNKYNVTEDAIMGTSSRLASGSLSSFTEKSFPITRKGHFFSHYFFRDTREDFQKAVREILSRWGEKSCGDEMTSYRKLRARNMREDTQAVTSSEDERHYKFVIDVHDFMDVGEISVKAVNERELVVEGHLEKKEDGSKSSKRFLRRFVVPGDIELEAVISVMSSDGVLKILAPKKEGHNRKHFSIDVEDMDDVEATVSRKFRNGHRLAEEYLKKRDSSSDDEELRAFAKQSNNQYRVTFQDDDEDFSQAVREVLEKASEWTCRSDAMHNYRRLRQRNLKLENQAVGILDDQDSHKIVMDVFDFMKGDVTVQLVKGKELLVEGQAERQDGGRVSRVSFVRRFALPELVERDAISCVLSSDGILTITCRKRASGYSARGFCSERKPHVDTAGGWRTRMRRTPSRIGKEPVLGPSAAPRPKAVPNALSNEESKALTNA</sequence>
<dbReference type="AlphaFoldDB" id="A0A3R7SIA1"/>
<evidence type="ECO:0000256" key="2">
    <source>
        <dbReference type="RuleBase" id="RU003616"/>
    </source>
</evidence>
<organism evidence="5 6">
    <name type="scientific">Penaeus vannamei</name>
    <name type="common">Whiteleg shrimp</name>
    <name type="synonym">Litopenaeus vannamei</name>
    <dbReference type="NCBI Taxonomy" id="6689"/>
    <lineage>
        <taxon>Eukaryota</taxon>
        <taxon>Metazoa</taxon>
        <taxon>Ecdysozoa</taxon>
        <taxon>Arthropoda</taxon>
        <taxon>Crustacea</taxon>
        <taxon>Multicrustacea</taxon>
        <taxon>Malacostraca</taxon>
        <taxon>Eumalacostraca</taxon>
        <taxon>Eucarida</taxon>
        <taxon>Decapoda</taxon>
        <taxon>Dendrobranchiata</taxon>
        <taxon>Penaeoidea</taxon>
        <taxon>Penaeidae</taxon>
        <taxon>Penaeus</taxon>
    </lineage>
</organism>
<dbReference type="InterPro" id="IPR008978">
    <property type="entry name" value="HSP20-like_chaperone"/>
</dbReference>
<keyword evidence="6" id="KW-1185">Reference proteome</keyword>
<dbReference type="InterPro" id="IPR002068">
    <property type="entry name" value="A-crystallin/Hsp20_dom"/>
</dbReference>
<dbReference type="Gene3D" id="2.60.40.790">
    <property type="match status" value="2"/>
</dbReference>
<reference evidence="5 6" key="2">
    <citation type="submission" date="2019-01" db="EMBL/GenBank/DDBJ databases">
        <title>The decoding of complex shrimp genome reveals the adaptation for benthos swimmer, frequently molting mechanism and breeding impact on genome.</title>
        <authorList>
            <person name="Sun Y."/>
            <person name="Gao Y."/>
            <person name="Yu Y."/>
        </authorList>
    </citation>
    <scope>NUCLEOTIDE SEQUENCE [LARGE SCALE GENOMIC DNA]</scope>
    <source>
        <tissue evidence="5">Muscle</tissue>
    </source>
</reference>
<comment type="caution">
    <text evidence="5">The sequence shown here is derived from an EMBL/GenBank/DDBJ whole genome shotgun (WGS) entry which is preliminary data.</text>
</comment>
<dbReference type="GO" id="GO:0042026">
    <property type="term" value="P:protein refolding"/>
    <property type="evidence" value="ECO:0007669"/>
    <property type="project" value="TreeGrafter"/>
</dbReference>
<evidence type="ECO:0000313" key="6">
    <source>
        <dbReference type="Proteomes" id="UP000283509"/>
    </source>
</evidence>
<gene>
    <name evidence="5" type="ORF">C7M84_019835</name>
</gene>
<dbReference type="GO" id="GO:0005634">
    <property type="term" value="C:nucleus"/>
    <property type="evidence" value="ECO:0007669"/>
    <property type="project" value="TreeGrafter"/>
</dbReference>
<comment type="similarity">
    <text evidence="1 2">Belongs to the small heat shock protein (HSP20) family.</text>
</comment>
<dbReference type="GO" id="GO:0009408">
    <property type="term" value="P:response to heat"/>
    <property type="evidence" value="ECO:0007669"/>
    <property type="project" value="TreeGrafter"/>
</dbReference>
<dbReference type="EMBL" id="QCYY01003730">
    <property type="protein sequence ID" value="ROT62290.1"/>
    <property type="molecule type" value="Genomic_DNA"/>
</dbReference>
<dbReference type="PANTHER" id="PTHR45640">
    <property type="entry name" value="HEAT SHOCK PROTEIN HSP-12.2-RELATED"/>
    <property type="match status" value="1"/>
</dbReference>
<protein>
    <submittedName>
        <fullName evidence="5">Heat shock protein 21</fullName>
    </submittedName>
</protein>
<dbReference type="GO" id="GO:0051082">
    <property type="term" value="F:unfolded protein binding"/>
    <property type="evidence" value="ECO:0007669"/>
    <property type="project" value="TreeGrafter"/>
</dbReference>
<reference evidence="5 6" key="1">
    <citation type="submission" date="2018-04" db="EMBL/GenBank/DDBJ databases">
        <authorList>
            <person name="Zhang X."/>
            <person name="Yuan J."/>
            <person name="Li F."/>
            <person name="Xiang J."/>
        </authorList>
    </citation>
    <scope>NUCLEOTIDE SEQUENCE [LARGE SCALE GENOMIC DNA]</scope>
    <source>
        <tissue evidence="5">Muscle</tissue>
    </source>
</reference>
<dbReference type="SUPFAM" id="SSF49764">
    <property type="entry name" value="HSP20-like chaperones"/>
    <property type="match status" value="2"/>
</dbReference>
<feature type="region of interest" description="Disordered" evidence="3">
    <location>
        <begin position="444"/>
        <end position="482"/>
    </location>
</feature>
<dbReference type="Pfam" id="PF00011">
    <property type="entry name" value="HSP20"/>
    <property type="match status" value="2"/>
</dbReference>
<accession>A0A3R7SIA1</accession>
<feature type="domain" description="SHSP" evidence="4">
    <location>
        <begin position="323"/>
        <end position="436"/>
    </location>
</feature>
<dbReference type="InterPro" id="IPR001436">
    <property type="entry name" value="Alpha-crystallin/sHSP_animal"/>
</dbReference>